<sequence length="62" mass="7373">MLKEDTYKIKINRNENKFQIYEEGEDGKDYVQTEGFFDSAKHISEEFYYLIKGTISNAINQK</sequence>
<dbReference type="EMBL" id="SWVK01000023">
    <property type="protein sequence ID" value="NFN36444.1"/>
    <property type="molecule type" value="Genomic_DNA"/>
</dbReference>
<name>A0A846JTV6_CLOBO</name>
<evidence type="ECO:0000313" key="1">
    <source>
        <dbReference type="EMBL" id="NFN36444.1"/>
    </source>
</evidence>
<protein>
    <submittedName>
        <fullName evidence="1">Uncharacterized protein</fullName>
    </submittedName>
</protein>
<comment type="caution">
    <text evidence="1">The sequence shown here is derived from an EMBL/GenBank/DDBJ whole genome shotgun (WGS) entry which is preliminary data.</text>
</comment>
<accession>A0A846JTV6</accession>
<dbReference type="Proteomes" id="UP000473681">
    <property type="component" value="Unassembled WGS sequence"/>
</dbReference>
<proteinExistence type="predicted"/>
<evidence type="ECO:0000313" key="2">
    <source>
        <dbReference type="Proteomes" id="UP000473681"/>
    </source>
</evidence>
<organism evidence="1 2">
    <name type="scientific">Clostridium botulinum</name>
    <dbReference type="NCBI Taxonomy" id="1491"/>
    <lineage>
        <taxon>Bacteria</taxon>
        <taxon>Bacillati</taxon>
        <taxon>Bacillota</taxon>
        <taxon>Clostridia</taxon>
        <taxon>Eubacteriales</taxon>
        <taxon>Clostridiaceae</taxon>
        <taxon>Clostridium</taxon>
    </lineage>
</organism>
<reference evidence="1 2" key="1">
    <citation type="submission" date="2019-04" db="EMBL/GenBank/DDBJ databases">
        <title>Genome sequencing of Clostridium botulinum Groups I-IV and Clostridium butyricum.</title>
        <authorList>
            <person name="Brunt J."/>
            <person name="Van Vliet A.H.M."/>
            <person name="Stringer S.C."/>
            <person name="Carter A.T."/>
            <person name="Peck M.W."/>
        </authorList>
    </citation>
    <scope>NUCLEOTIDE SEQUENCE [LARGE SCALE GENOMIC DNA]</scope>
    <source>
        <strain evidence="1 2">CB-K-33E</strain>
    </source>
</reference>
<dbReference type="AlphaFoldDB" id="A0A846JTV6"/>
<gene>
    <name evidence="1" type="ORF">FDB51_15270</name>
</gene>